<organism evidence="1 2">
    <name type="scientific">Stephania cephalantha</name>
    <dbReference type="NCBI Taxonomy" id="152367"/>
    <lineage>
        <taxon>Eukaryota</taxon>
        <taxon>Viridiplantae</taxon>
        <taxon>Streptophyta</taxon>
        <taxon>Embryophyta</taxon>
        <taxon>Tracheophyta</taxon>
        <taxon>Spermatophyta</taxon>
        <taxon>Magnoliopsida</taxon>
        <taxon>Ranunculales</taxon>
        <taxon>Menispermaceae</taxon>
        <taxon>Menispermoideae</taxon>
        <taxon>Cissampelideae</taxon>
        <taxon>Stephania</taxon>
    </lineage>
</organism>
<dbReference type="EMBL" id="JBBNAG010000005">
    <property type="protein sequence ID" value="KAK9132606.1"/>
    <property type="molecule type" value="Genomic_DNA"/>
</dbReference>
<evidence type="ECO:0000313" key="1">
    <source>
        <dbReference type="EMBL" id="KAK9132606.1"/>
    </source>
</evidence>
<gene>
    <name evidence="1" type="ORF">Scep_012134</name>
</gene>
<dbReference type="AlphaFoldDB" id="A0AAP0JEE2"/>
<evidence type="ECO:0000313" key="2">
    <source>
        <dbReference type="Proteomes" id="UP001419268"/>
    </source>
</evidence>
<keyword evidence="2" id="KW-1185">Reference proteome</keyword>
<reference evidence="1 2" key="1">
    <citation type="submission" date="2024-01" db="EMBL/GenBank/DDBJ databases">
        <title>Genome assemblies of Stephania.</title>
        <authorList>
            <person name="Yang L."/>
        </authorList>
    </citation>
    <scope>NUCLEOTIDE SEQUENCE [LARGE SCALE GENOMIC DNA]</scope>
    <source>
        <strain evidence="1">JXDWG</strain>
        <tissue evidence="1">Leaf</tissue>
    </source>
</reference>
<sequence>MKGIARVHERYIIRRWRKDVLQRHLSIVHSRGYPQMIDEFKEFKEIKCVLHEAVDLCTNNPARMGFLKTKMDAPIERILTMFVVEGGRGRSVLDKPEKDEELEEIVVKAKAVEAKAKANQLA</sequence>
<accession>A0AAP0JEE2</accession>
<proteinExistence type="predicted"/>
<name>A0AAP0JEE2_9MAGN</name>
<dbReference type="Proteomes" id="UP001419268">
    <property type="component" value="Unassembled WGS sequence"/>
</dbReference>
<protein>
    <submittedName>
        <fullName evidence="1">Uncharacterized protein</fullName>
    </submittedName>
</protein>
<comment type="caution">
    <text evidence="1">The sequence shown here is derived from an EMBL/GenBank/DDBJ whole genome shotgun (WGS) entry which is preliminary data.</text>
</comment>